<feature type="region of interest" description="Disordered" evidence="5">
    <location>
        <begin position="344"/>
        <end position="365"/>
    </location>
</feature>
<dbReference type="SUPFAM" id="SSF52540">
    <property type="entry name" value="P-loop containing nucleoside triphosphate hydrolases"/>
    <property type="match status" value="1"/>
</dbReference>
<dbReference type="EMBL" id="WBOF01000001">
    <property type="protein sequence ID" value="MQS14106.1"/>
    <property type="molecule type" value="Genomic_DNA"/>
</dbReference>
<organism evidence="7 8">
    <name type="scientific">Streptomyces kaniharaensis</name>
    <dbReference type="NCBI Taxonomy" id="212423"/>
    <lineage>
        <taxon>Bacteria</taxon>
        <taxon>Bacillati</taxon>
        <taxon>Actinomycetota</taxon>
        <taxon>Actinomycetes</taxon>
        <taxon>Kitasatosporales</taxon>
        <taxon>Streptomycetaceae</taxon>
        <taxon>Streptomyces</taxon>
    </lineage>
</organism>
<feature type="domain" description="ABC transporter" evidence="6">
    <location>
        <begin position="36"/>
        <end position="275"/>
    </location>
</feature>
<evidence type="ECO:0000256" key="1">
    <source>
        <dbReference type="ARBA" id="ARBA00005417"/>
    </source>
</evidence>
<accession>A0A6N7KR94</accession>
<dbReference type="OrthoDB" id="3326974at2"/>
<dbReference type="AlphaFoldDB" id="A0A6N7KR94"/>
<keyword evidence="4 7" id="KW-0067">ATP-binding</keyword>
<dbReference type="InterPro" id="IPR003439">
    <property type="entry name" value="ABC_transporter-like_ATP-bd"/>
</dbReference>
<dbReference type="Gene3D" id="3.40.50.300">
    <property type="entry name" value="P-loop containing nucleotide triphosphate hydrolases"/>
    <property type="match status" value="1"/>
</dbReference>
<evidence type="ECO:0000313" key="8">
    <source>
        <dbReference type="Proteomes" id="UP000450000"/>
    </source>
</evidence>
<dbReference type="NCBIfam" id="NF008453">
    <property type="entry name" value="PRK11308.1"/>
    <property type="match status" value="1"/>
</dbReference>
<dbReference type="Proteomes" id="UP000450000">
    <property type="component" value="Unassembled WGS sequence"/>
</dbReference>
<dbReference type="Pfam" id="PF00005">
    <property type="entry name" value="ABC_tran"/>
    <property type="match status" value="1"/>
</dbReference>
<evidence type="ECO:0000259" key="6">
    <source>
        <dbReference type="PROSITE" id="PS50893"/>
    </source>
</evidence>
<dbReference type="PROSITE" id="PS50893">
    <property type="entry name" value="ABC_TRANSPORTER_2"/>
    <property type="match status" value="1"/>
</dbReference>
<dbReference type="InterPro" id="IPR027417">
    <property type="entry name" value="P-loop_NTPase"/>
</dbReference>
<evidence type="ECO:0000256" key="4">
    <source>
        <dbReference type="ARBA" id="ARBA00022840"/>
    </source>
</evidence>
<dbReference type="PROSITE" id="PS00211">
    <property type="entry name" value="ABC_TRANSPORTER_1"/>
    <property type="match status" value="1"/>
</dbReference>
<sequence length="365" mass="39474">MTDTQATEAAAIPSPSPASDREPLLKVAGLTRHFPIRSGLLRRQTGAVRAVDGIDFTVNAGETLGVVGESGCGKSTMGRLVTRLDEPTGGTIEFEGTDITHLGVGAMRPMRRDIQMIFQDPYSSLNPRHTVGTIVGAPFKLQGAVPEGGIKKAVQDLLELCGLSPEHYNRYPHEFSGGQRQRIGIARALALRPKMIVADEPVSALDVSIQAQVVNLLDDLQRELGLTYLIIAHDLSVVRHVSDRVAVMYLGKIVEIADRDSLYNSPMHPYTNALMSAVPVPDPRRRQRDGRERILLKGDVPSPINPPSGCRFRTRCWKAQEICAAQEPPLAALKTGHQVACHFPENAPENASGAASVDAPVDAKP</sequence>
<keyword evidence="8" id="KW-1185">Reference proteome</keyword>
<gene>
    <name evidence="7" type="ORF">F7Q99_17960</name>
</gene>
<dbReference type="PANTHER" id="PTHR43776:SF7">
    <property type="entry name" value="D,D-DIPEPTIDE TRANSPORT ATP-BINDING PROTEIN DDPF-RELATED"/>
    <property type="match status" value="1"/>
</dbReference>
<dbReference type="InterPro" id="IPR050319">
    <property type="entry name" value="ABC_transp_ATP-bind"/>
</dbReference>
<protein>
    <submittedName>
        <fullName evidence="7">Dipeptide ABC transporter ATP-binding protein</fullName>
    </submittedName>
</protein>
<evidence type="ECO:0000256" key="5">
    <source>
        <dbReference type="SAM" id="MobiDB-lite"/>
    </source>
</evidence>
<dbReference type="GO" id="GO:0055085">
    <property type="term" value="P:transmembrane transport"/>
    <property type="evidence" value="ECO:0007669"/>
    <property type="project" value="UniProtKB-ARBA"/>
</dbReference>
<dbReference type="GO" id="GO:0015833">
    <property type="term" value="P:peptide transport"/>
    <property type="evidence" value="ECO:0007669"/>
    <property type="project" value="InterPro"/>
</dbReference>
<dbReference type="RefSeq" id="WP_153462745.1">
    <property type="nucleotide sequence ID" value="NZ_WBOF01000001.1"/>
</dbReference>
<evidence type="ECO:0000256" key="2">
    <source>
        <dbReference type="ARBA" id="ARBA00022448"/>
    </source>
</evidence>
<keyword evidence="2" id="KW-0813">Transport</keyword>
<comment type="similarity">
    <text evidence="1">Belongs to the ABC transporter superfamily.</text>
</comment>
<keyword evidence="3" id="KW-0547">Nucleotide-binding</keyword>
<dbReference type="FunFam" id="3.40.50.300:FF:000016">
    <property type="entry name" value="Oligopeptide ABC transporter ATP-binding component"/>
    <property type="match status" value="1"/>
</dbReference>
<reference evidence="7 8" key="1">
    <citation type="submission" date="2019-09" db="EMBL/GenBank/DDBJ databases">
        <title>Genome Sequences of Streptomyces kaniharaensis ATCC 21070.</title>
        <authorList>
            <person name="Zhu W."/>
            <person name="De Crecy-Lagard V."/>
            <person name="Richards N.G."/>
        </authorList>
    </citation>
    <scope>NUCLEOTIDE SEQUENCE [LARGE SCALE GENOMIC DNA]</scope>
    <source>
        <strain evidence="7 8">SF-557</strain>
    </source>
</reference>
<dbReference type="GO" id="GO:0016887">
    <property type="term" value="F:ATP hydrolysis activity"/>
    <property type="evidence" value="ECO:0007669"/>
    <property type="project" value="InterPro"/>
</dbReference>
<feature type="region of interest" description="Disordered" evidence="5">
    <location>
        <begin position="1"/>
        <end position="22"/>
    </location>
</feature>
<evidence type="ECO:0000256" key="3">
    <source>
        <dbReference type="ARBA" id="ARBA00022741"/>
    </source>
</evidence>
<dbReference type="NCBIfam" id="TIGR01727">
    <property type="entry name" value="oligo_HPY"/>
    <property type="match status" value="1"/>
</dbReference>
<comment type="caution">
    <text evidence="7">The sequence shown here is derived from an EMBL/GenBank/DDBJ whole genome shotgun (WGS) entry which is preliminary data.</text>
</comment>
<name>A0A6N7KR94_9ACTN</name>
<evidence type="ECO:0000313" key="7">
    <source>
        <dbReference type="EMBL" id="MQS14106.1"/>
    </source>
</evidence>
<dbReference type="PANTHER" id="PTHR43776">
    <property type="entry name" value="TRANSPORT ATP-BINDING PROTEIN"/>
    <property type="match status" value="1"/>
</dbReference>
<dbReference type="Pfam" id="PF08352">
    <property type="entry name" value="oligo_HPY"/>
    <property type="match status" value="1"/>
</dbReference>
<dbReference type="GO" id="GO:0005524">
    <property type="term" value="F:ATP binding"/>
    <property type="evidence" value="ECO:0007669"/>
    <property type="project" value="UniProtKB-KW"/>
</dbReference>
<dbReference type="CDD" id="cd03257">
    <property type="entry name" value="ABC_NikE_OppD_transporters"/>
    <property type="match status" value="1"/>
</dbReference>
<dbReference type="SMART" id="SM00382">
    <property type="entry name" value="AAA"/>
    <property type="match status" value="1"/>
</dbReference>
<dbReference type="InterPro" id="IPR003593">
    <property type="entry name" value="AAA+_ATPase"/>
</dbReference>
<dbReference type="InterPro" id="IPR013563">
    <property type="entry name" value="Oligopep_ABC_C"/>
</dbReference>
<dbReference type="InterPro" id="IPR017871">
    <property type="entry name" value="ABC_transporter-like_CS"/>
</dbReference>
<proteinExistence type="inferred from homology"/>